<proteinExistence type="predicted"/>
<comment type="caution">
    <text evidence="2">The sequence shown here is derived from an EMBL/GenBank/DDBJ whole genome shotgun (WGS) entry which is preliminary data.</text>
</comment>
<dbReference type="RefSeq" id="WP_109822509.1">
    <property type="nucleotide sequence ID" value="NZ_QGKL01000019.1"/>
</dbReference>
<sequence length="256" mass="28683">MRRLLMLTILPLALLSFNAQVASAADSEMEGFFERMSPIREVITDRADSAPAQIFAYNSLERALNSEMERAFNLVMTKMKPSQRAKMTESQHLWQKQRQNEYEWMDRAYGPVEPQSKEHLRIVELRSLMMNARVMQLYSYLDTLPDASAIAKAKQSGGGAAVTDNGLKIATIIGFSLGENACFLDLKDEKRKSFTEVSSSAFCQRESQLLDKKVALTYKLGSVSGATCAVENVDCAENNMLVIVSDAKIIRPVRRP</sequence>
<keyword evidence="1" id="KW-0732">Signal</keyword>
<gene>
    <name evidence="2" type="ORF">DKT75_05950</name>
</gene>
<dbReference type="AlphaFoldDB" id="A0A317CGG8"/>
<feature type="signal peptide" evidence="1">
    <location>
        <begin position="1"/>
        <end position="24"/>
    </location>
</feature>
<accession>A0A317CGG8</accession>
<name>A0A317CGG8_9GAMM</name>
<dbReference type="OrthoDB" id="5623360at2"/>
<keyword evidence="3" id="KW-1185">Reference proteome</keyword>
<evidence type="ECO:0000313" key="3">
    <source>
        <dbReference type="Proteomes" id="UP000245506"/>
    </source>
</evidence>
<evidence type="ECO:0008006" key="4">
    <source>
        <dbReference type="Google" id="ProtNLM"/>
    </source>
</evidence>
<organism evidence="2 3">
    <name type="scientific">Leucothrix arctica</name>
    <dbReference type="NCBI Taxonomy" id="1481894"/>
    <lineage>
        <taxon>Bacteria</taxon>
        <taxon>Pseudomonadati</taxon>
        <taxon>Pseudomonadota</taxon>
        <taxon>Gammaproteobacteria</taxon>
        <taxon>Thiotrichales</taxon>
        <taxon>Thiotrichaceae</taxon>
        <taxon>Leucothrix</taxon>
    </lineage>
</organism>
<dbReference type="Proteomes" id="UP000245506">
    <property type="component" value="Unassembled WGS sequence"/>
</dbReference>
<evidence type="ECO:0000256" key="1">
    <source>
        <dbReference type="SAM" id="SignalP"/>
    </source>
</evidence>
<protein>
    <recommendedName>
        <fullName evidence="4">Lysozyme inhibitor LprI N-terminal domain-containing protein</fullName>
    </recommendedName>
</protein>
<feature type="chain" id="PRO_5016437409" description="Lysozyme inhibitor LprI N-terminal domain-containing protein" evidence="1">
    <location>
        <begin position="25"/>
        <end position="256"/>
    </location>
</feature>
<evidence type="ECO:0000313" key="2">
    <source>
        <dbReference type="EMBL" id="PWQ97467.1"/>
    </source>
</evidence>
<reference evidence="2 3" key="1">
    <citation type="submission" date="2018-05" db="EMBL/GenBank/DDBJ databases">
        <title>Leucothrix arctica sp. nov., isolated from Arctic seawater.</title>
        <authorList>
            <person name="Choi A."/>
            <person name="Baek K."/>
        </authorList>
    </citation>
    <scope>NUCLEOTIDE SEQUENCE [LARGE SCALE GENOMIC DNA]</scope>
    <source>
        <strain evidence="2 3">IMCC9719</strain>
    </source>
</reference>
<dbReference type="EMBL" id="QGKL01000019">
    <property type="protein sequence ID" value="PWQ97467.1"/>
    <property type="molecule type" value="Genomic_DNA"/>
</dbReference>